<evidence type="ECO:0000313" key="3">
    <source>
        <dbReference type="Proteomes" id="UP000673691"/>
    </source>
</evidence>
<reference evidence="2 3" key="1">
    <citation type="journal article" name="Sci. Rep.">
        <title>Genome-scale phylogenetic analyses confirm Olpidium as the closest living zoosporic fungus to the non-flagellated, terrestrial fungi.</title>
        <authorList>
            <person name="Chang Y."/>
            <person name="Rochon D."/>
            <person name="Sekimoto S."/>
            <person name="Wang Y."/>
            <person name="Chovatia M."/>
            <person name="Sandor L."/>
            <person name="Salamov A."/>
            <person name="Grigoriev I.V."/>
            <person name="Stajich J.E."/>
            <person name="Spatafora J.W."/>
        </authorList>
    </citation>
    <scope>NUCLEOTIDE SEQUENCE [LARGE SCALE GENOMIC DNA]</scope>
    <source>
        <strain evidence="2">S191</strain>
    </source>
</reference>
<accession>A0A8H7ZLW6</accession>
<feature type="region of interest" description="Disordered" evidence="1">
    <location>
        <begin position="291"/>
        <end position="352"/>
    </location>
</feature>
<feature type="compositionally biased region" description="Polar residues" evidence="1">
    <location>
        <begin position="1"/>
        <end position="11"/>
    </location>
</feature>
<keyword evidence="3" id="KW-1185">Reference proteome</keyword>
<proteinExistence type="predicted"/>
<comment type="caution">
    <text evidence="2">The sequence shown here is derived from an EMBL/GenBank/DDBJ whole genome shotgun (WGS) entry which is preliminary data.</text>
</comment>
<dbReference type="Proteomes" id="UP000673691">
    <property type="component" value="Unassembled WGS sequence"/>
</dbReference>
<evidence type="ECO:0000256" key="1">
    <source>
        <dbReference type="SAM" id="MobiDB-lite"/>
    </source>
</evidence>
<evidence type="ECO:0000313" key="2">
    <source>
        <dbReference type="EMBL" id="KAG5455759.1"/>
    </source>
</evidence>
<organism evidence="2 3">
    <name type="scientific">Olpidium bornovanus</name>
    <dbReference type="NCBI Taxonomy" id="278681"/>
    <lineage>
        <taxon>Eukaryota</taxon>
        <taxon>Fungi</taxon>
        <taxon>Fungi incertae sedis</taxon>
        <taxon>Olpidiomycota</taxon>
        <taxon>Olpidiomycotina</taxon>
        <taxon>Olpidiomycetes</taxon>
        <taxon>Olpidiales</taxon>
        <taxon>Olpidiaceae</taxon>
        <taxon>Olpidium</taxon>
    </lineage>
</organism>
<protein>
    <submittedName>
        <fullName evidence="2">Uncharacterized protein</fullName>
    </submittedName>
</protein>
<dbReference type="EMBL" id="JAEFCI010012841">
    <property type="protein sequence ID" value="KAG5455759.1"/>
    <property type="molecule type" value="Genomic_DNA"/>
</dbReference>
<name>A0A8H7ZLW6_9FUNG</name>
<gene>
    <name evidence="2" type="ORF">BJ554DRAFT_4714</name>
</gene>
<feature type="region of interest" description="Disordered" evidence="1">
    <location>
        <begin position="1"/>
        <end position="36"/>
    </location>
</feature>
<dbReference type="AlphaFoldDB" id="A0A8H7ZLW6"/>
<sequence length="352" mass="38009">MTYRSQIQDSQRFALRGERGISKKGLPKAPKNPRTQPRISALSAFPASASLARSAASRLRSATALPSCARSSSAREVAAAAAARSLSTDPAAVAPLTGVHRPLEFASQGEGAGAPGPTLEHAGHVAAALACCASSLSIRLCFSLSATRASRSSPDSRSSSSRHAWVWLCASSCAFCSRSTRSMSCRMSRTARRSDSTCVTRQQREKTQGAFLRDSRGFPPLHVYHKAADPFVGFSRRSDRQLAPLFRKRPAAATLRPPRFRGSLRCARFPPQCHPGTPAPRQTCGPECGTAGHAVRPSRPGRCRSHFQDSKAQLLRRPRAPSHPEPRGAGFPRTATENSQRKKKFFMSTADY</sequence>